<name>A0A8S3H7S4_9BILA</name>
<comment type="cofactor">
    <cofactor evidence="1">
        <name>Mg(2+)</name>
        <dbReference type="ChEBI" id="CHEBI:18420"/>
    </cofactor>
</comment>
<evidence type="ECO:0000256" key="3">
    <source>
        <dbReference type="ARBA" id="ARBA00022679"/>
    </source>
</evidence>
<dbReference type="PANTHER" id="PTHR32057">
    <property type="entry name" value="PROTEIN ADENYLYLTRANSFERASE SELO, MITOCHONDRIAL"/>
    <property type="match status" value="1"/>
</dbReference>
<feature type="non-terminal residue" evidence="11">
    <location>
        <position position="101"/>
    </location>
</feature>
<gene>
    <name evidence="11" type="ORF">BYL167_LOCUS78404</name>
    <name evidence="10" type="ORF">GIL414_LOCUS22779</name>
</gene>
<dbReference type="AlphaFoldDB" id="A0A8S3H7S4"/>
<dbReference type="GO" id="GO:0046872">
    <property type="term" value="F:metal ion binding"/>
    <property type="evidence" value="ECO:0007669"/>
    <property type="project" value="UniProtKB-KW"/>
</dbReference>
<evidence type="ECO:0000256" key="9">
    <source>
        <dbReference type="ARBA" id="ARBA00031547"/>
    </source>
</evidence>
<evidence type="ECO:0000256" key="1">
    <source>
        <dbReference type="ARBA" id="ARBA00001946"/>
    </source>
</evidence>
<keyword evidence="3" id="KW-0808">Transferase</keyword>
<dbReference type="Pfam" id="PF02696">
    <property type="entry name" value="SelO"/>
    <property type="match status" value="1"/>
</dbReference>
<dbReference type="Proteomes" id="UP000681720">
    <property type="component" value="Unassembled WGS sequence"/>
</dbReference>
<evidence type="ECO:0000256" key="8">
    <source>
        <dbReference type="ARBA" id="ARBA00022842"/>
    </source>
</evidence>
<reference evidence="11" key="1">
    <citation type="submission" date="2021-02" db="EMBL/GenBank/DDBJ databases">
        <authorList>
            <person name="Nowell W R."/>
        </authorList>
    </citation>
    <scope>NUCLEOTIDE SEQUENCE</scope>
</reference>
<organism evidence="11 12">
    <name type="scientific">Rotaria magnacalcarata</name>
    <dbReference type="NCBI Taxonomy" id="392030"/>
    <lineage>
        <taxon>Eukaryota</taxon>
        <taxon>Metazoa</taxon>
        <taxon>Spiralia</taxon>
        <taxon>Gnathifera</taxon>
        <taxon>Rotifera</taxon>
        <taxon>Eurotatoria</taxon>
        <taxon>Bdelloidea</taxon>
        <taxon>Philodinida</taxon>
        <taxon>Philodinidae</taxon>
        <taxon>Rotaria</taxon>
    </lineage>
</organism>
<evidence type="ECO:0000313" key="10">
    <source>
        <dbReference type="EMBL" id="CAF4229618.1"/>
    </source>
</evidence>
<evidence type="ECO:0000256" key="2">
    <source>
        <dbReference type="ARBA" id="ARBA00009747"/>
    </source>
</evidence>
<dbReference type="PANTHER" id="PTHR32057:SF14">
    <property type="entry name" value="PROTEIN ADENYLYLTRANSFERASE SELO, MITOCHONDRIAL"/>
    <property type="match status" value="1"/>
</dbReference>
<evidence type="ECO:0000256" key="5">
    <source>
        <dbReference type="ARBA" id="ARBA00022723"/>
    </source>
</evidence>
<accession>A0A8S3H7S4</accession>
<dbReference type="GO" id="GO:0070733">
    <property type="term" value="F:AMPylase activity"/>
    <property type="evidence" value="ECO:0007669"/>
    <property type="project" value="TreeGrafter"/>
</dbReference>
<keyword evidence="8" id="KW-0460">Magnesium</keyword>
<comment type="caution">
    <text evidence="11">The sequence shown here is derived from an EMBL/GenBank/DDBJ whole genome shotgun (WGS) entry which is preliminary data.</text>
</comment>
<dbReference type="InterPro" id="IPR003846">
    <property type="entry name" value="SelO"/>
</dbReference>
<evidence type="ECO:0000313" key="11">
    <source>
        <dbReference type="EMBL" id="CAF5177283.1"/>
    </source>
</evidence>
<evidence type="ECO:0000256" key="4">
    <source>
        <dbReference type="ARBA" id="ARBA00022695"/>
    </source>
</evidence>
<dbReference type="EMBL" id="CAJOBJ010023503">
    <property type="protein sequence ID" value="CAF4229618.1"/>
    <property type="molecule type" value="Genomic_DNA"/>
</dbReference>
<keyword evidence="4" id="KW-0548">Nucleotidyltransferase</keyword>
<keyword evidence="7" id="KW-0067">ATP-binding</keyword>
<evidence type="ECO:0000313" key="12">
    <source>
        <dbReference type="Proteomes" id="UP000681967"/>
    </source>
</evidence>
<sequence length="101" mass="11494">MGTFELFSTRGQYDQVQQLADFVIKNMYGKTLTNKNRYNLLLIDIAQRTGNLVAYWQAYGFTHGVLNTDNMNVIGSTIDYGPFGFVETKLQGYVPNHSDDE</sequence>
<dbReference type="Proteomes" id="UP000681967">
    <property type="component" value="Unassembled WGS sequence"/>
</dbReference>
<proteinExistence type="inferred from homology"/>
<dbReference type="EMBL" id="CAJOBH010287721">
    <property type="protein sequence ID" value="CAF5177283.1"/>
    <property type="molecule type" value="Genomic_DNA"/>
</dbReference>
<keyword evidence="5" id="KW-0479">Metal-binding</keyword>
<dbReference type="GO" id="GO:0005739">
    <property type="term" value="C:mitochondrion"/>
    <property type="evidence" value="ECO:0007669"/>
    <property type="project" value="TreeGrafter"/>
</dbReference>
<evidence type="ECO:0000256" key="7">
    <source>
        <dbReference type="ARBA" id="ARBA00022840"/>
    </source>
</evidence>
<evidence type="ECO:0000256" key="6">
    <source>
        <dbReference type="ARBA" id="ARBA00022741"/>
    </source>
</evidence>
<protein>
    <recommendedName>
        <fullName evidence="9">Selenoprotein O</fullName>
    </recommendedName>
</protein>
<comment type="similarity">
    <text evidence="2">Belongs to the SELO family.</text>
</comment>
<keyword evidence="6" id="KW-0547">Nucleotide-binding</keyword>
<dbReference type="GO" id="GO:0005524">
    <property type="term" value="F:ATP binding"/>
    <property type="evidence" value="ECO:0007669"/>
    <property type="project" value="UniProtKB-KW"/>
</dbReference>